<gene>
    <name evidence="7" type="ORF">FIC82_019885</name>
</gene>
<dbReference type="Proteomes" id="UP000451354">
    <property type="component" value="Chromosome"/>
</dbReference>
<dbReference type="EMBL" id="CP052757">
    <property type="protein sequence ID" value="QJW38096.1"/>
    <property type="molecule type" value="Genomic_DNA"/>
</dbReference>
<dbReference type="SUPFAM" id="SSF46689">
    <property type="entry name" value="Homeodomain-like"/>
    <property type="match status" value="1"/>
</dbReference>
<accession>A0A6M5UHS1</accession>
<reference evidence="8" key="1">
    <citation type="journal article" date="2022" name="Int. J. Syst. Evol. Microbiol.">
        <title>Cellulosimicrobium protaetiae sp. nov., isolated from the gut of the larva of Protaetia brevitarsis seulensis.</title>
        <authorList>
            <person name="Le Han H."/>
            <person name="Nguyen T.T.H."/>
            <person name="Li Z."/>
            <person name="Shin N.R."/>
            <person name="Kim S.G."/>
        </authorList>
    </citation>
    <scope>NUCLEOTIDE SEQUENCE [LARGE SCALE GENOMIC DNA]</scope>
    <source>
        <strain evidence="8">BI34</strain>
    </source>
</reference>
<sequence>MYNTPVQTVARIGAMGQREHLLEGARTCLVERGFAHTTARDIVAATSGAANLASIGYHFGSKDALMNAAVIQLIEDWGDRIAEATDSAGTGRPAERLERFLQSVLSADPEQRRVIGASVQAYAQAEFSVEVREQFRSTYDRARVDLAAFVLGIDRDDVTPSQAATIGSLSLALLNGAALQWFVDPTAAQGFAELSTTLAALGADPAD</sequence>
<keyword evidence="4" id="KW-0804">Transcription</keyword>
<evidence type="ECO:0000256" key="1">
    <source>
        <dbReference type="ARBA" id="ARBA00022491"/>
    </source>
</evidence>
<evidence type="ECO:0000256" key="2">
    <source>
        <dbReference type="ARBA" id="ARBA00023015"/>
    </source>
</evidence>
<keyword evidence="2" id="KW-0805">Transcription regulation</keyword>
<dbReference type="Pfam" id="PF00440">
    <property type="entry name" value="TetR_N"/>
    <property type="match status" value="1"/>
</dbReference>
<evidence type="ECO:0000259" key="6">
    <source>
        <dbReference type="Pfam" id="PF13977"/>
    </source>
</evidence>
<dbReference type="GO" id="GO:0003700">
    <property type="term" value="F:DNA-binding transcription factor activity"/>
    <property type="evidence" value="ECO:0007669"/>
    <property type="project" value="TreeGrafter"/>
</dbReference>
<dbReference type="Pfam" id="PF13977">
    <property type="entry name" value="TetR_C_6"/>
    <property type="match status" value="1"/>
</dbReference>
<dbReference type="PANTHER" id="PTHR30055:SF219">
    <property type="entry name" value="TRANSCRIPTIONAL REGULATORY PROTEIN"/>
    <property type="match status" value="1"/>
</dbReference>
<dbReference type="KEGG" id="cprt:FIC82_019885"/>
<dbReference type="InterPro" id="IPR001647">
    <property type="entry name" value="HTH_TetR"/>
</dbReference>
<dbReference type="SUPFAM" id="SSF48498">
    <property type="entry name" value="Tetracyclin repressor-like, C-terminal domain"/>
    <property type="match status" value="1"/>
</dbReference>
<evidence type="ECO:0000313" key="7">
    <source>
        <dbReference type="EMBL" id="QJW38096.1"/>
    </source>
</evidence>
<evidence type="ECO:0000313" key="8">
    <source>
        <dbReference type="Proteomes" id="UP000451354"/>
    </source>
</evidence>
<dbReference type="RefSeq" id="WP_171445722.1">
    <property type="nucleotide sequence ID" value="NZ_CP052757.1"/>
</dbReference>
<dbReference type="InterPro" id="IPR039538">
    <property type="entry name" value="BetI_C"/>
</dbReference>
<organism evidence="7 8">
    <name type="scientific">Cellulosimicrobium protaetiae</name>
    <dbReference type="NCBI Taxonomy" id="2587808"/>
    <lineage>
        <taxon>Bacteria</taxon>
        <taxon>Bacillati</taxon>
        <taxon>Actinomycetota</taxon>
        <taxon>Actinomycetes</taxon>
        <taxon>Micrococcales</taxon>
        <taxon>Promicromonosporaceae</taxon>
        <taxon>Cellulosimicrobium</taxon>
    </lineage>
</organism>
<name>A0A6M5UHS1_9MICO</name>
<feature type="domain" description="HTH tetR-type" evidence="5">
    <location>
        <begin position="21"/>
        <end position="69"/>
    </location>
</feature>
<evidence type="ECO:0000256" key="4">
    <source>
        <dbReference type="ARBA" id="ARBA00023163"/>
    </source>
</evidence>
<dbReference type="InterPro" id="IPR036271">
    <property type="entry name" value="Tet_transcr_reg_TetR-rel_C_sf"/>
</dbReference>
<dbReference type="PANTHER" id="PTHR30055">
    <property type="entry name" value="HTH-TYPE TRANSCRIPTIONAL REGULATOR RUTR"/>
    <property type="match status" value="1"/>
</dbReference>
<dbReference type="InterPro" id="IPR009057">
    <property type="entry name" value="Homeodomain-like_sf"/>
</dbReference>
<evidence type="ECO:0000256" key="3">
    <source>
        <dbReference type="ARBA" id="ARBA00023125"/>
    </source>
</evidence>
<keyword evidence="8" id="KW-1185">Reference proteome</keyword>
<keyword evidence="1" id="KW-0678">Repressor</keyword>
<dbReference type="AlphaFoldDB" id="A0A6M5UHS1"/>
<feature type="domain" description="BetI-type transcriptional repressor C-terminal" evidence="6">
    <location>
        <begin position="93"/>
        <end position="188"/>
    </location>
</feature>
<protein>
    <submittedName>
        <fullName evidence="7">TetR/AcrR family transcriptional regulator</fullName>
    </submittedName>
</protein>
<dbReference type="Gene3D" id="1.10.357.10">
    <property type="entry name" value="Tetracycline Repressor, domain 2"/>
    <property type="match status" value="1"/>
</dbReference>
<evidence type="ECO:0000259" key="5">
    <source>
        <dbReference type="Pfam" id="PF00440"/>
    </source>
</evidence>
<dbReference type="InterPro" id="IPR050109">
    <property type="entry name" value="HTH-type_TetR-like_transc_reg"/>
</dbReference>
<proteinExistence type="predicted"/>
<dbReference type="GO" id="GO:0000976">
    <property type="term" value="F:transcription cis-regulatory region binding"/>
    <property type="evidence" value="ECO:0007669"/>
    <property type="project" value="TreeGrafter"/>
</dbReference>
<keyword evidence="3" id="KW-0238">DNA-binding</keyword>